<reference evidence="5 6" key="1">
    <citation type="submission" date="2020-08" db="EMBL/GenBank/DDBJ databases">
        <title>The Agave Microbiome: Exploring the role of microbial communities in plant adaptations to desert environments.</title>
        <authorList>
            <person name="Partida-Martinez L.P."/>
        </authorList>
    </citation>
    <scope>NUCLEOTIDE SEQUENCE [LARGE SCALE GENOMIC DNA]</scope>
    <source>
        <strain evidence="5 6">RAS26</strain>
    </source>
</reference>
<keyword evidence="3" id="KW-0804">Transcription</keyword>
<dbReference type="GO" id="GO:0003700">
    <property type="term" value="F:DNA-binding transcription factor activity"/>
    <property type="evidence" value="ECO:0007669"/>
    <property type="project" value="TreeGrafter"/>
</dbReference>
<dbReference type="Pfam" id="PF00356">
    <property type="entry name" value="LacI"/>
    <property type="match status" value="1"/>
</dbReference>
<evidence type="ECO:0000313" key="5">
    <source>
        <dbReference type="EMBL" id="MBB2922409.1"/>
    </source>
</evidence>
<evidence type="ECO:0000313" key="6">
    <source>
        <dbReference type="Proteomes" id="UP000518206"/>
    </source>
</evidence>
<evidence type="ECO:0000256" key="3">
    <source>
        <dbReference type="ARBA" id="ARBA00023163"/>
    </source>
</evidence>
<dbReference type="PANTHER" id="PTHR30146">
    <property type="entry name" value="LACI-RELATED TRANSCRIPTIONAL REPRESSOR"/>
    <property type="match status" value="1"/>
</dbReference>
<dbReference type="InterPro" id="IPR046335">
    <property type="entry name" value="LacI/GalR-like_sensor"/>
</dbReference>
<name>A0A7W4UDY1_9CELL</name>
<evidence type="ECO:0000256" key="2">
    <source>
        <dbReference type="ARBA" id="ARBA00023125"/>
    </source>
</evidence>
<dbReference type="GO" id="GO:0000976">
    <property type="term" value="F:transcription cis-regulatory region binding"/>
    <property type="evidence" value="ECO:0007669"/>
    <property type="project" value="TreeGrafter"/>
</dbReference>
<dbReference type="InterPro" id="IPR000843">
    <property type="entry name" value="HTH_LacI"/>
</dbReference>
<keyword evidence="2 5" id="KW-0238">DNA-binding</keyword>
<dbReference type="Gene3D" id="1.10.260.40">
    <property type="entry name" value="lambda repressor-like DNA-binding domains"/>
    <property type="match status" value="1"/>
</dbReference>
<evidence type="ECO:0000259" key="4">
    <source>
        <dbReference type="PROSITE" id="PS50932"/>
    </source>
</evidence>
<proteinExistence type="predicted"/>
<evidence type="ECO:0000256" key="1">
    <source>
        <dbReference type="ARBA" id="ARBA00023015"/>
    </source>
</evidence>
<dbReference type="CDD" id="cd06279">
    <property type="entry name" value="PBP1_LacI-like"/>
    <property type="match status" value="1"/>
</dbReference>
<accession>A0A7W4UDY1</accession>
<dbReference type="Pfam" id="PF13377">
    <property type="entry name" value="Peripla_BP_3"/>
    <property type="match status" value="1"/>
</dbReference>
<keyword evidence="1" id="KW-0805">Transcription regulation</keyword>
<dbReference type="SMART" id="SM00354">
    <property type="entry name" value="HTH_LACI"/>
    <property type="match status" value="1"/>
</dbReference>
<dbReference type="Proteomes" id="UP000518206">
    <property type="component" value="Unassembled WGS sequence"/>
</dbReference>
<dbReference type="Gene3D" id="3.40.50.2300">
    <property type="match status" value="2"/>
</dbReference>
<gene>
    <name evidence="5" type="ORF">FHR80_001321</name>
</gene>
<dbReference type="CDD" id="cd01392">
    <property type="entry name" value="HTH_LacI"/>
    <property type="match status" value="1"/>
</dbReference>
<reference evidence="5 6" key="2">
    <citation type="submission" date="2020-08" db="EMBL/GenBank/DDBJ databases">
        <authorList>
            <person name="Partida-Martinez L."/>
            <person name="Huntemann M."/>
            <person name="Clum A."/>
            <person name="Wang J."/>
            <person name="Palaniappan K."/>
            <person name="Ritter S."/>
            <person name="Chen I.-M."/>
            <person name="Stamatis D."/>
            <person name="Reddy T."/>
            <person name="O'Malley R."/>
            <person name="Daum C."/>
            <person name="Shapiro N."/>
            <person name="Ivanova N."/>
            <person name="Kyrpides N."/>
            <person name="Woyke T."/>
        </authorList>
    </citation>
    <scope>NUCLEOTIDE SEQUENCE [LARGE SCALE GENOMIC DNA]</scope>
    <source>
        <strain evidence="5 6">RAS26</strain>
    </source>
</reference>
<feature type="domain" description="HTH lacI-type" evidence="4">
    <location>
        <begin position="5"/>
        <end position="60"/>
    </location>
</feature>
<dbReference type="RefSeq" id="WP_183295362.1">
    <property type="nucleotide sequence ID" value="NZ_JACHVX010000002.1"/>
</dbReference>
<dbReference type="PROSITE" id="PS50932">
    <property type="entry name" value="HTH_LACI_2"/>
    <property type="match status" value="1"/>
</dbReference>
<organism evidence="5 6">
    <name type="scientific">Cellulomonas cellasea</name>
    <dbReference type="NCBI Taxonomy" id="43670"/>
    <lineage>
        <taxon>Bacteria</taxon>
        <taxon>Bacillati</taxon>
        <taxon>Actinomycetota</taxon>
        <taxon>Actinomycetes</taxon>
        <taxon>Micrococcales</taxon>
        <taxon>Cellulomonadaceae</taxon>
        <taxon>Cellulomonas</taxon>
    </lineage>
</organism>
<dbReference type="AlphaFoldDB" id="A0A7W4UDY1"/>
<dbReference type="SUPFAM" id="SSF53822">
    <property type="entry name" value="Periplasmic binding protein-like I"/>
    <property type="match status" value="1"/>
</dbReference>
<comment type="caution">
    <text evidence="5">The sequence shown here is derived from an EMBL/GenBank/DDBJ whole genome shotgun (WGS) entry which is preliminary data.</text>
</comment>
<dbReference type="InterPro" id="IPR028082">
    <property type="entry name" value="Peripla_BP_I"/>
</dbReference>
<dbReference type="EMBL" id="JACHVX010000002">
    <property type="protein sequence ID" value="MBB2922409.1"/>
    <property type="molecule type" value="Genomic_DNA"/>
</dbReference>
<dbReference type="SUPFAM" id="SSF47413">
    <property type="entry name" value="lambda repressor-like DNA-binding domains"/>
    <property type="match status" value="1"/>
</dbReference>
<protein>
    <submittedName>
        <fullName evidence="5">DNA-binding LacI/PurR family transcriptional regulator</fullName>
    </submittedName>
</protein>
<sequence>MDARPSLVTVAAAAGVSRSTVSNAYNRPDQLSEAVRRHVLDVAAELGYAGPDPAASALRSRRTGSIGVLFAQQLTYAFVDPYCADLLTGVAEVATATATNLLLMPVGPHAVSGAYSREEELRLVRGVRQAALDGAIADGLHPSHPLLRVLAERGIPVVTTDGTGDRSVVVDDRGAGVGLGRHLRALGHRRVAVLGDSMDDGDPVVGADEAGLFPYSRLRLEGVRAGLGDGAEVVLVSAGQNTGRSGRLAAAALLASAHPPTCVVATTDVLALGVLGELRERGVEVGAAMSVTGFDDVPQAAPAGLTTVRQPVREKGRVMARMLLDAADPETRGTREPREARVTLPTELVVRTTTGPAPA</sequence>
<dbReference type="PANTHER" id="PTHR30146:SF138">
    <property type="entry name" value="TRANSCRIPTIONAL REGULATORY PROTEIN"/>
    <property type="match status" value="1"/>
</dbReference>
<dbReference type="InterPro" id="IPR010982">
    <property type="entry name" value="Lambda_DNA-bd_dom_sf"/>
</dbReference>